<comment type="catalytic activity">
    <reaction evidence="1 9 11">
        <text>Hydrolyzes single-stranded DNA or mismatched double-stranded DNA and polynucleotides, releasing free uracil.</text>
        <dbReference type="EC" id="3.2.2.27"/>
    </reaction>
</comment>
<evidence type="ECO:0000313" key="14">
    <source>
        <dbReference type="Proteomes" id="UP000199708"/>
    </source>
</evidence>
<dbReference type="OrthoDB" id="9804372at2"/>
<dbReference type="InterPro" id="IPR036895">
    <property type="entry name" value="Uracil-DNA_glycosylase-like_sf"/>
</dbReference>
<dbReference type="Proteomes" id="UP000199708">
    <property type="component" value="Unassembled WGS sequence"/>
</dbReference>
<protein>
    <recommendedName>
        <fullName evidence="5 9">Uracil-DNA glycosylase</fullName>
        <shortName evidence="9">UDG</shortName>
        <ecNumber evidence="4 9">3.2.2.27</ecNumber>
    </recommendedName>
</protein>
<dbReference type="GO" id="GO:0004844">
    <property type="term" value="F:uracil DNA N-glycosylase activity"/>
    <property type="evidence" value="ECO:0007669"/>
    <property type="project" value="UniProtKB-UniRule"/>
</dbReference>
<evidence type="ECO:0000256" key="6">
    <source>
        <dbReference type="ARBA" id="ARBA00022763"/>
    </source>
</evidence>
<evidence type="ECO:0000256" key="7">
    <source>
        <dbReference type="ARBA" id="ARBA00022801"/>
    </source>
</evidence>
<dbReference type="Gene3D" id="3.40.470.10">
    <property type="entry name" value="Uracil-DNA glycosylase-like domain"/>
    <property type="match status" value="1"/>
</dbReference>
<evidence type="ECO:0000256" key="3">
    <source>
        <dbReference type="ARBA" id="ARBA00008184"/>
    </source>
</evidence>
<evidence type="ECO:0000256" key="8">
    <source>
        <dbReference type="ARBA" id="ARBA00023204"/>
    </source>
</evidence>
<dbReference type="EMBL" id="FNCK01000001">
    <property type="protein sequence ID" value="SDF81800.1"/>
    <property type="molecule type" value="Genomic_DNA"/>
</dbReference>
<feature type="domain" description="Uracil-DNA glycosylase-like" evidence="12">
    <location>
        <begin position="53"/>
        <end position="213"/>
    </location>
</feature>
<dbReference type="EC" id="3.2.2.27" evidence="4 9"/>
<keyword evidence="7 9" id="KW-0378">Hydrolase</keyword>
<dbReference type="GO" id="GO:0097510">
    <property type="term" value="P:base-excision repair, AP site formation via deaminated base removal"/>
    <property type="evidence" value="ECO:0007669"/>
    <property type="project" value="TreeGrafter"/>
</dbReference>
<dbReference type="InterPro" id="IPR018085">
    <property type="entry name" value="Ura-DNA_Glyclase_AS"/>
</dbReference>
<dbReference type="CDD" id="cd10027">
    <property type="entry name" value="UDG-F1-like"/>
    <property type="match status" value="1"/>
</dbReference>
<dbReference type="NCBIfam" id="NF003588">
    <property type="entry name" value="PRK05254.1-1"/>
    <property type="match status" value="1"/>
</dbReference>
<sequence length="224" mass="25449">MYQLPELKSIAPDWARCIQNTSNSNTYERITEFLYNEKEPIYPPAEDVFNALKFCSYRQTKVVIIGQDPYHGINQANGMSFSVNEGEPIPPSLKNIFKELADDLKQPVRQNTDLTDWAKQGVLLLNRVLTVRAGHADSHQGIGWEDFTNQIIECLNHHPGSLVFILWGRKAQSLEKLIDETRHTVIKSSHPSPLAAYRGFFGSKPFSKANQVLIDQGIKPIKWT</sequence>
<evidence type="ECO:0000256" key="2">
    <source>
        <dbReference type="ARBA" id="ARBA00002631"/>
    </source>
</evidence>
<keyword evidence="8 9" id="KW-0234">DNA repair</keyword>
<accession>A0A1G7P8N2</accession>
<dbReference type="SUPFAM" id="SSF52141">
    <property type="entry name" value="Uracil-DNA glycosylase-like"/>
    <property type="match status" value="1"/>
</dbReference>
<evidence type="ECO:0000256" key="11">
    <source>
        <dbReference type="RuleBase" id="RU003780"/>
    </source>
</evidence>
<evidence type="ECO:0000256" key="9">
    <source>
        <dbReference type="HAMAP-Rule" id="MF_00148"/>
    </source>
</evidence>
<organism evidence="13 14">
    <name type="scientific">Facklamia miroungae</name>
    <dbReference type="NCBI Taxonomy" id="120956"/>
    <lineage>
        <taxon>Bacteria</taxon>
        <taxon>Bacillati</taxon>
        <taxon>Bacillota</taxon>
        <taxon>Bacilli</taxon>
        <taxon>Lactobacillales</taxon>
        <taxon>Aerococcaceae</taxon>
        <taxon>Facklamia</taxon>
    </lineage>
</organism>
<proteinExistence type="inferred from homology"/>
<dbReference type="PANTHER" id="PTHR11264">
    <property type="entry name" value="URACIL-DNA GLYCOSYLASE"/>
    <property type="match status" value="1"/>
</dbReference>
<keyword evidence="6 9" id="KW-0227">DNA damage</keyword>
<comment type="function">
    <text evidence="2 9 11">Excises uracil residues from the DNA which can arise as a result of misincorporation of dUMP residues by DNA polymerase or due to deamination of cytosine.</text>
</comment>
<evidence type="ECO:0000313" key="13">
    <source>
        <dbReference type="EMBL" id="SDF81800.1"/>
    </source>
</evidence>
<dbReference type="PROSITE" id="PS00130">
    <property type="entry name" value="U_DNA_GLYCOSYLASE"/>
    <property type="match status" value="1"/>
</dbReference>
<comment type="similarity">
    <text evidence="3 9 11">Belongs to the uracil-DNA glycosylase (UDG) superfamily. UNG family.</text>
</comment>
<dbReference type="GO" id="GO:0005737">
    <property type="term" value="C:cytoplasm"/>
    <property type="evidence" value="ECO:0007669"/>
    <property type="project" value="UniProtKB-SubCell"/>
</dbReference>
<dbReference type="SMART" id="SM00987">
    <property type="entry name" value="UreE_C"/>
    <property type="match status" value="1"/>
</dbReference>
<dbReference type="STRING" id="120956.SAMN05421791_101137"/>
<dbReference type="NCBIfam" id="NF003592">
    <property type="entry name" value="PRK05254.1-5"/>
    <property type="match status" value="1"/>
</dbReference>
<name>A0A1G7P8N2_9LACT</name>
<dbReference type="HAMAP" id="MF_00148">
    <property type="entry name" value="UDG"/>
    <property type="match status" value="1"/>
</dbReference>
<comment type="subcellular location">
    <subcellularLocation>
        <location evidence="9">Cytoplasm</location>
    </subcellularLocation>
</comment>
<evidence type="ECO:0000256" key="10">
    <source>
        <dbReference type="PROSITE-ProRule" id="PRU10072"/>
    </source>
</evidence>
<dbReference type="InterPro" id="IPR005122">
    <property type="entry name" value="Uracil-DNA_glycosylase-like"/>
</dbReference>
<evidence type="ECO:0000256" key="4">
    <source>
        <dbReference type="ARBA" id="ARBA00012030"/>
    </source>
</evidence>
<evidence type="ECO:0000259" key="12">
    <source>
        <dbReference type="SMART" id="SM00986"/>
    </source>
</evidence>
<evidence type="ECO:0000256" key="5">
    <source>
        <dbReference type="ARBA" id="ARBA00018429"/>
    </source>
</evidence>
<dbReference type="NCBIfam" id="TIGR00628">
    <property type="entry name" value="ung"/>
    <property type="match status" value="1"/>
</dbReference>
<dbReference type="RefSeq" id="WP_090288842.1">
    <property type="nucleotide sequence ID" value="NZ_FNCK01000001.1"/>
</dbReference>
<keyword evidence="14" id="KW-1185">Reference proteome</keyword>
<gene>
    <name evidence="9" type="primary">ung</name>
    <name evidence="13" type="ORF">SAMN05421791_101137</name>
</gene>
<dbReference type="SMART" id="SM00986">
    <property type="entry name" value="UDG"/>
    <property type="match status" value="1"/>
</dbReference>
<evidence type="ECO:0000256" key="1">
    <source>
        <dbReference type="ARBA" id="ARBA00001400"/>
    </source>
</evidence>
<dbReference type="FunFam" id="3.40.470.10:FF:000001">
    <property type="entry name" value="Uracil-DNA glycosylase"/>
    <property type="match status" value="1"/>
</dbReference>
<dbReference type="NCBIfam" id="NF003589">
    <property type="entry name" value="PRK05254.1-2"/>
    <property type="match status" value="1"/>
</dbReference>
<reference evidence="13 14" key="1">
    <citation type="submission" date="2016-10" db="EMBL/GenBank/DDBJ databases">
        <authorList>
            <person name="de Groot N.N."/>
        </authorList>
    </citation>
    <scope>NUCLEOTIDE SEQUENCE [LARGE SCALE GENOMIC DNA]</scope>
    <source>
        <strain evidence="13 14">ATCC BAA-466</strain>
    </source>
</reference>
<keyword evidence="9" id="KW-0963">Cytoplasm</keyword>
<dbReference type="InterPro" id="IPR002043">
    <property type="entry name" value="UDG_fam1"/>
</dbReference>
<feature type="active site" description="Proton acceptor" evidence="9 10">
    <location>
        <position position="68"/>
    </location>
</feature>
<dbReference type="PANTHER" id="PTHR11264:SF0">
    <property type="entry name" value="URACIL-DNA GLYCOSYLASE"/>
    <property type="match status" value="1"/>
</dbReference>
<dbReference type="Pfam" id="PF03167">
    <property type="entry name" value="UDG"/>
    <property type="match status" value="1"/>
</dbReference>
<dbReference type="AlphaFoldDB" id="A0A1G7P8N2"/>